<evidence type="ECO:0000256" key="1">
    <source>
        <dbReference type="SAM" id="MobiDB-lite"/>
    </source>
</evidence>
<dbReference type="Proteomes" id="UP000015105">
    <property type="component" value="Chromosome 6D"/>
</dbReference>
<accession>A0A453PY83</accession>
<reference evidence="3" key="1">
    <citation type="journal article" date="2014" name="Science">
        <title>Ancient hybridizations among the ancestral genomes of bread wheat.</title>
        <authorList>
            <consortium name="International Wheat Genome Sequencing Consortium,"/>
            <person name="Marcussen T."/>
            <person name="Sandve S.R."/>
            <person name="Heier L."/>
            <person name="Spannagl M."/>
            <person name="Pfeifer M."/>
            <person name="Jakobsen K.S."/>
            <person name="Wulff B.B."/>
            <person name="Steuernagel B."/>
            <person name="Mayer K.F."/>
            <person name="Olsen O.A."/>
        </authorList>
    </citation>
    <scope>NUCLEOTIDE SEQUENCE [LARGE SCALE GENOMIC DNA]</scope>
    <source>
        <strain evidence="3">cv. AL8/78</strain>
    </source>
</reference>
<dbReference type="AlphaFoldDB" id="A0A453PY83"/>
<protein>
    <recommendedName>
        <fullName evidence="4">Retrotransposon gag domain-containing protein</fullName>
    </recommendedName>
</protein>
<dbReference type="STRING" id="200361.A0A453PY83"/>
<dbReference type="PANTHER" id="PTHR47481:SF41">
    <property type="entry name" value="COPIA-LIKE POLYPROTEIN_RETROTRANSPOSON"/>
    <property type="match status" value="1"/>
</dbReference>
<sequence>LMVLVRYGVSYLIEHPPPPNASATYLELDAHVVLWIYATLSDTMCDHVISATTTFALWNKIRDYFLANRAARFMILNRKYRNLKQGDLSVSEYARRMKLLTDALADIDRAVTEVDLTTQFLHGLDKRLDTIRVVLGDQDLPFDTVLSRVVLAEESQEHRAAEESASMFALTGGGASGAGSSTGGRAPTDRASAGAPVAPP</sequence>
<evidence type="ECO:0000313" key="2">
    <source>
        <dbReference type="EnsemblPlants" id="AET6Gv20907200.1"/>
    </source>
</evidence>
<reference evidence="2" key="4">
    <citation type="submission" date="2019-03" db="UniProtKB">
        <authorList>
            <consortium name="EnsemblPlants"/>
        </authorList>
    </citation>
    <scope>IDENTIFICATION</scope>
</reference>
<feature type="compositionally biased region" description="Gly residues" evidence="1">
    <location>
        <begin position="171"/>
        <end position="182"/>
    </location>
</feature>
<keyword evidence="3" id="KW-1185">Reference proteome</keyword>
<feature type="region of interest" description="Disordered" evidence="1">
    <location>
        <begin position="162"/>
        <end position="200"/>
    </location>
</feature>
<reference evidence="3" key="2">
    <citation type="journal article" date="2017" name="Nat. Plants">
        <title>The Aegilops tauschii genome reveals multiple impacts of transposons.</title>
        <authorList>
            <person name="Zhao G."/>
            <person name="Zou C."/>
            <person name="Li K."/>
            <person name="Wang K."/>
            <person name="Li T."/>
            <person name="Gao L."/>
            <person name="Zhang X."/>
            <person name="Wang H."/>
            <person name="Yang Z."/>
            <person name="Liu X."/>
            <person name="Jiang W."/>
            <person name="Mao L."/>
            <person name="Kong X."/>
            <person name="Jiao Y."/>
            <person name="Jia J."/>
        </authorList>
    </citation>
    <scope>NUCLEOTIDE SEQUENCE [LARGE SCALE GENOMIC DNA]</scope>
    <source>
        <strain evidence="3">cv. AL8/78</strain>
    </source>
</reference>
<organism evidence="2 3">
    <name type="scientific">Aegilops tauschii subsp. strangulata</name>
    <name type="common">Goatgrass</name>
    <dbReference type="NCBI Taxonomy" id="200361"/>
    <lineage>
        <taxon>Eukaryota</taxon>
        <taxon>Viridiplantae</taxon>
        <taxon>Streptophyta</taxon>
        <taxon>Embryophyta</taxon>
        <taxon>Tracheophyta</taxon>
        <taxon>Spermatophyta</taxon>
        <taxon>Magnoliopsida</taxon>
        <taxon>Liliopsida</taxon>
        <taxon>Poales</taxon>
        <taxon>Poaceae</taxon>
        <taxon>BOP clade</taxon>
        <taxon>Pooideae</taxon>
        <taxon>Triticodae</taxon>
        <taxon>Triticeae</taxon>
        <taxon>Triticinae</taxon>
        <taxon>Aegilops</taxon>
    </lineage>
</organism>
<reference evidence="2" key="3">
    <citation type="journal article" date="2017" name="Nature">
        <title>Genome sequence of the progenitor of the wheat D genome Aegilops tauschii.</title>
        <authorList>
            <person name="Luo M.C."/>
            <person name="Gu Y.Q."/>
            <person name="Puiu D."/>
            <person name="Wang H."/>
            <person name="Twardziok S.O."/>
            <person name="Deal K.R."/>
            <person name="Huo N."/>
            <person name="Zhu T."/>
            <person name="Wang L."/>
            <person name="Wang Y."/>
            <person name="McGuire P.E."/>
            <person name="Liu S."/>
            <person name="Long H."/>
            <person name="Ramasamy R.K."/>
            <person name="Rodriguez J.C."/>
            <person name="Van S.L."/>
            <person name="Yuan L."/>
            <person name="Wang Z."/>
            <person name="Xia Z."/>
            <person name="Xiao L."/>
            <person name="Anderson O.D."/>
            <person name="Ouyang S."/>
            <person name="Liang Y."/>
            <person name="Zimin A.V."/>
            <person name="Pertea G."/>
            <person name="Qi P."/>
            <person name="Bennetzen J.L."/>
            <person name="Dai X."/>
            <person name="Dawson M.W."/>
            <person name="Muller H.G."/>
            <person name="Kugler K."/>
            <person name="Rivarola-Duarte L."/>
            <person name="Spannagl M."/>
            <person name="Mayer K.F.X."/>
            <person name="Lu F.H."/>
            <person name="Bevan M.W."/>
            <person name="Leroy P."/>
            <person name="Li P."/>
            <person name="You F.M."/>
            <person name="Sun Q."/>
            <person name="Liu Z."/>
            <person name="Lyons E."/>
            <person name="Wicker T."/>
            <person name="Salzberg S.L."/>
            <person name="Devos K.M."/>
            <person name="Dvorak J."/>
        </authorList>
    </citation>
    <scope>NUCLEOTIDE SEQUENCE [LARGE SCALE GENOMIC DNA]</scope>
    <source>
        <strain evidence="2">cv. AL8/78</strain>
    </source>
</reference>
<evidence type="ECO:0000313" key="3">
    <source>
        <dbReference type="Proteomes" id="UP000015105"/>
    </source>
</evidence>
<dbReference type="Gramene" id="AET6Gv20907200.1">
    <property type="protein sequence ID" value="AET6Gv20907200.1"/>
    <property type="gene ID" value="AET6Gv20907200"/>
</dbReference>
<proteinExistence type="predicted"/>
<reference evidence="2" key="5">
    <citation type="journal article" date="2021" name="G3 (Bethesda)">
        <title>Aegilops tauschii genome assembly Aet v5.0 features greater sequence contiguity and improved annotation.</title>
        <authorList>
            <person name="Wang L."/>
            <person name="Zhu T."/>
            <person name="Rodriguez J.C."/>
            <person name="Deal K.R."/>
            <person name="Dubcovsky J."/>
            <person name="McGuire P.E."/>
            <person name="Lux T."/>
            <person name="Spannagl M."/>
            <person name="Mayer K.F.X."/>
            <person name="Baldrich P."/>
            <person name="Meyers B.C."/>
            <person name="Huo N."/>
            <person name="Gu Y.Q."/>
            <person name="Zhou H."/>
            <person name="Devos K.M."/>
            <person name="Bennetzen J.L."/>
            <person name="Unver T."/>
            <person name="Budak H."/>
            <person name="Gulick P.J."/>
            <person name="Galiba G."/>
            <person name="Kalapos B."/>
            <person name="Nelson D.R."/>
            <person name="Li P."/>
            <person name="You F.M."/>
            <person name="Luo M.C."/>
            <person name="Dvorak J."/>
        </authorList>
    </citation>
    <scope>NUCLEOTIDE SEQUENCE [LARGE SCALE GENOMIC DNA]</scope>
    <source>
        <strain evidence="2">cv. AL8/78</strain>
    </source>
</reference>
<name>A0A453PY83_AEGTS</name>
<dbReference type="PANTHER" id="PTHR47481">
    <property type="match status" value="1"/>
</dbReference>
<dbReference type="EnsemblPlants" id="AET6Gv20907200.1">
    <property type="protein sequence ID" value="AET6Gv20907200.1"/>
    <property type="gene ID" value="AET6Gv20907200"/>
</dbReference>
<evidence type="ECO:0008006" key="4">
    <source>
        <dbReference type="Google" id="ProtNLM"/>
    </source>
</evidence>
<dbReference type="Pfam" id="PF14223">
    <property type="entry name" value="Retrotran_gag_2"/>
    <property type="match status" value="1"/>
</dbReference>